<proteinExistence type="predicted"/>
<accession>A0ABN0QTC4</accession>
<dbReference type="PANTHER" id="PTHR35983:SF1">
    <property type="entry name" value="UPF0166 PROTEIN TM_0021"/>
    <property type="match status" value="1"/>
</dbReference>
<sequence length="62" mass="7036">MPVTTIIIDTPEAIARSFEIVEDLTTRHGLVTSEMIPAAMSFSESLDWTQRTCEPPMARYDY</sequence>
<evidence type="ECO:0000313" key="2">
    <source>
        <dbReference type="Proteomes" id="UP000020681"/>
    </source>
</evidence>
<dbReference type="Proteomes" id="UP000020681">
    <property type="component" value="Unassembled WGS sequence"/>
</dbReference>
<reference evidence="1 2" key="1">
    <citation type="submission" date="2014-01" db="EMBL/GenBank/DDBJ databases">
        <authorList>
            <person name="Dobos K."/>
            <person name="Lenaerts A."/>
            <person name="Ordway D."/>
            <person name="DeGroote M.A."/>
            <person name="Parker T."/>
            <person name="Sizemore C."/>
            <person name="Tallon L.J."/>
            <person name="Sadzewicz L.K."/>
            <person name="Sengamalay N."/>
            <person name="Fraser C.M."/>
            <person name="Hine E."/>
            <person name="Shefchek K.A."/>
            <person name="Das S.P."/>
            <person name="Tettelin H."/>
        </authorList>
    </citation>
    <scope>NUCLEOTIDE SEQUENCE [LARGE SCALE GENOMIC DNA]</scope>
    <source>
        <strain evidence="1 2">Harvey</strain>
    </source>
</reference>
<gene>
    <name evidence="1" type="ORF">I551_5534</name>
</gene>
<protein>
    <submittedName>
        <fullName evidence="1">Uncharacterized protein</fullName>
    </submittedName>
</protein>
<name>A0ABN0QTC4_MYCUL</name>
<dbReference type="EMBL" id="JAOL01000151">
    <property type="protein sequence ID" value="EUA87970.1"/>
    <property type="molecule type" value="Genomic_DNA"/>
</dbReference>
<comment type="caution">
    <text evidence="1">The sequence shown here is derived from an EMBL/GenBank/DDBJ whole genome shotgun (WGS) entry which is preliminary data.</text>
</comment>
<dbReference type="PANTHER" id="PTHR35983">
    <property type="entry name" value="UPF0166 PROTEIN TM_0021"/>
    <property type="match status" value="1"/>
</dbReference>
<organism evidence="1 2">
    <name type="scientific">Mycobacterium ulcerans str. Harvey</name>
    <dbReference type="NCBI Taxonomy" id="1299332"/>
    <lineage>
        <taxon>Bacteria</taxon>
        <taxon>Bacillati</taxon>
        <taxon>Actinomycetota</taxon>
        <taxon>Actinomycetes</taxon>
        <taxon>Mycobacteriales</taxon>
        <taxon>Mycobacteriaceae</taxon>
        <taxon>Mycobacterium</taxon>
        <taxon>Mycobacterium ulcerans group</taxon>
    </lineage>
</organism>
<evidence type="ECO:0000313" key="1">
    <source>
        <dbReference type="EMBL" id="EUA87970.1"/>
    </source>
</evidence>
<keyword evidence="2" id="KW-1185">Reference proteome</keyword>